<dbReference type="PROSITE" id="PS00198">
    <property type="entry name" value="4FE4S_FER_1"/>
    <property type="match status" value="2"/>
</dbReference>
<keyword evidence="11" id="KW-1185">Reference proteome</keyword>
<dbReference type="SUPFAM" id="SSF142019">
    <property type="entry name" value="Nqo1 FMN-binding domain-like"/>
    <property type="match status" value="1"/>
</dbReference>
<feature type="domain" description="4Fe-4S ferredoxin-type" evidence="9">
    <location>
        <begin position="357"/>
        <end position="386"/>
    </location>
</feature>
<evidence type="ECO:0000256" key="8">
    <source>
        <dbReference type="HAMAP-Rule" id="MF_00461"/>
    </source>
</evidence>
<comment type="function">
    <text evidence="8">Part of a membrane-bound complex that couples electron transfer with translocation of ions across the membrane.</text>
</comment>
<dbReference type="Gene3D" id="3.40.50.11540">
    <property type="entry name" value="NADH-ubiquinone oxidoreductase 51kDa subunit"/>
    <property type="match status" value="1"/>
</dbReference>
<keyword evidence="3 8" id="KW-0479">Metal-binding</keyword>
<feature type="binding site" evidence="8">
    <location>
        <position position="369"/>
    </location>
    <ligand>
        <name>[4Fe-4S] cluster</name>
        <dbReference type="ChEBI" id="CHEBI:49883"/>
        <label>1</label>
    </ligand>
</feature>
<dbReference type="AlphaFoldDB" id="A0A6N7J0W2"/>
<dbReference type="NCBIfam" id="NF003454">
    <property type="entry name" value="PRK05035.1"/>
    <property type="match status" value="1"/>
</dbReference>
<comment type="cofactor">
    <cofactor evidence="8">
        <name>[4Fe-4S] cluster</name>
        <dbReference type="ChEBI" id="CHEBI:49883"/>
    </cofactor>
    <text evidence="8">Binds 2 [4Fe-4S] clusters per subunit.</text>
</comment>
<evidence type="ECO:0000313" key="11">
    <source>
        <dbReference type="Proteomes" id="UP000460257"/>
    </source>
</evidence>
<dbReference type="InterPro" id="IPR019554">
    <property type="entry name" value="Soluble_ligand-bd"/>
</dbReference>
<feature type="binding site" evidence="8">
    <location>
        <position position="415"/>
    </location>
    <ligand>
        <name>[4Fe-4S] cluster</name>
        <dbReference type="ChEBI" id="CHEBI:49883"/>
        <label>1</label>
    </ligand>
</feature>
<dbReference type="PROSITE" id="PS51379">
    <property type="entry name" value="4FE4S_FER_2"/>
    <property type="match status" value="2"/>
</dbReference>
<dbReference type="GO" id="GO:0046872">
    <property type="term" value="F:metal ion binding"/>
    <property type="evidence" value="ECO:0007669"/>
    <property type="project" value="UniProtKB-KW"/>
</dbReference>
<dbReference type="Pfam" id="PF01512">
    <property type="entry name" value="Complex1_51K"/>
    <property type="match status" value="1"/>
</dbReference>
<dbReference type="InterPro" id="IPR010208">
    <property type="entry name" value="Ion_transpt_RnfC/RsxC"/>
</dbReference>
<dbReference type="Pfam" id="PF10531">
    <property type="entry name" value="SLBB"/>
    <property type="match status" value="1"/>
</dbReference>
<keyword evidence="4 8" id="KW-0677">Repeat</keyword>
<gene>
    <name evidence="10" type="primary">rsxC</name>
    <name evidence="8" type="synonym">rnfC</name>
    <name evidence="10" type="ORF">FRC54_06885</name>
</gene>
<comment type="caution">
    <text evidence="10">The sequence shown here is derived from an EMBL/GenBank/DDBJ whole genome shotgun (WGS) entry which is preliminary data.</text>
</comment>
<keyword evidence="5 8" id="KW-0249">Electron transport</keyword>
<keyword evidence="7 8" id="KW-0411">Iron-sulfur</keyword>
<evidence type="ECO:0000313" key="10">
    <source>
        <dbReference type="EMBL" id="MQN01631.1"/>
    </source>
</evidence>
<feature type="binding site" evidence="8">
    <location>
        <position position="411"/>
    </location>
    <ligand>
        <name>[4Fe-4S] cluster</name>
        <dbReference type="ChEBI" id="CHEBI:49883"/>
        <label>2</label>
    </ligand>
</feature>
<evidence type="ECO:0000256" key="2">
    <source>
        <dbReference type="ARBA" id="ARBA00022485"/>
    </source>
</evidence>
<evidence type="ECO:0000256" key="1">
    <source>
        <dbReference type="ARBA" id="ARBA00022448"/>
    </source>
</evidence>
<comment type="subcellular location">
    <subcellularLocation>
        <location evidence="8">Cell membrane</location>
        <topology evidence="8">Peripheral membrane protein</topology>
    </subcellularLocation>
</comment>
<evidence type="ECO:0000256" key="3">
    <source>
        <dbReference type="ARBA" id="ARBA00022723"/>
    </source>
</evidence>
<keyword evidence="1 8" id="KW-0813">Transport</keyword>
<dbReference type="SUPFAM" id="SSF46548">
    <property type="entry name" value="alpha-helical ferredoxin"/>
    <property type="match status" value="1"/>
</dbReference>
<protein>
    <recommendedName>
        <fullName evidence="8">Ion-translocating oxidoreductase complex subunit C</fullName>
        <ecNumber evidence="8">7.-.-.-</ecNumber>
    </recommendedName>
    <alternativeName>
        <fullName evidence="8">Rnf electron transport complex subunit C</fullName>
    </alternativeName>
</protein>
<dbReference type="InterPro" id="IPR017896">
    <property type="entry name" value="4Fe4S_Fe-S-bd"/>
</dbReference>
<dbReference type="Pfam" id="PF13187">
    <property type="entry name" value="Fer4_9"/>
    <property type="match status" value="1"/>
</dbReference>
<organism evidence="10 11">
    <name type="scientific">Candidatus Weimeria bifida</name>
    <dbReference type="NCBI Taxonomy" id="2599074"/>
    <lineage>
        <taxon>Bacteria</taxon>
        <taxon>Bacillati</taxon>
        <taxon>Bacillota</taxon>
        <taxon>Clostridia</taxon>
        <taxon>Lachnospirales</taxon>
        <taxon>Lachnospiraceae</taxon>
        <taxon>Candidatus Weimeria</taxon>
    </lineage>
</organism>
<keyword evidence="8" id="KW-1003">Cell membrane</keyword>
<feature type="domain" description="4Fe-4S ferredoxin-type" evidence="9">
    <location>
        <begin position="395"/>
        <end position="427"/>
    </location>
</feature>
<dbReference type="GO" id="GO:0005886">
    <property type="term" value="C:plasma membrane"/>
    <property type="evidence" value="ECO:0007669"/>
    <property type="project" value="UniProtKB-SubCell"/>
</dbReference>
<dbReference type="Pfam" id="PF13375">
    <property type="entry name" value="RnfC_N"/>
    <property type="match status" value="1"/>
</dbReference>
<dbReference type="InterPro" id="IPR017900">
    <property type="entry name" value="4Fe4S_Fe_S_CS"/>
</dbReference>
<proteinExistence type="inferred from homology"/>
<dbReference type="PANTHER" id="PTHR43034:SF2">
    <property type="entry name" value="ION-TRANSLOCATING OXIDOREDUCTASE COMPLEX SUBUNIT C"/>
    <property type="match status" value="1"/>
</dbReference>
<dbReference type="GO" id="GO:0022900">
    <property type="term" value="P:electron transport chain"/>
    <property type="evidence" value="ECO:0007669"/>
    <property type="project" value="UniProtKB-UniRule"/>
</dbReference>
<accession>A0A6N7J0W2</accession>
<evidence type="ECO:0000256" key="4">
    <source>
        <dbReference type="ARBA" id="ARBA00022737"/>
    </source>
</evidence>
<dbReference type="EMBL" id="VOGC01000006">
    <property type="protein sequence ID" value="MQN01631.1"/>
    <property type="molecule type" value="Genomic_DNA"/>
</dbReference>
<dbReference type="InterPro" id="IPR037225">
    <property type="entry name" value="Nuo51_FMN-bd_sf"/>
</dbReference>
<feature type="binding site" evidence="8">
    <location>
        <position position="405"/>
    </location>
    <ligand>
        <name>[4Fe-4S] cluster</name>
        <dbReference type="ChEBI" id="CHEBI:49883"/>
        <label>2</label>
    </ligand>
</feature>
<dbReference type="InterPro" id="IPR026902">
    <property type="entry name" value="RnfC_N"/>
</dbReference>
<feature type="binding site" evidence="8">
    <location>
        <position position="408"/>
    </location>
    <ligand>
        <name>[4Fe-4S] cluster</name>
        <dbReference type="ChEBI" id="CHEBI:49883"/>
        <label>2</label>
    </ligand>
</feature>
<feature type="binding site" evidence="8">
    <location>
        <position position="376"/>
    </location>
    <ligand>
        <name>[4Fe-4S] cluster</name>
        <dbReference type="ChEBI" id="CHEBI:49883"/>
        <label>2</label>
    </ligand>
</feature>
<dbReference type="GO" id="GO:0009055">
    <property type="term" value="F:electron transfer activity"/>
    <property type="evidence" value="ECO:0007669"/>
    <property type="project" value="InterPro"/>
</dbReference>
<reference evidence="10" key="1">
    <citation type="journal article" date="2020" name="Appl. Environ. Microbiol.">
        <title>Medium-Chain Fatty Acid Synthesis by 'Candidatus Weimeria bifida' gen. nov., sp. nov., and 'Candidatus Pseudoramibacter fermentans' sp. nov.</title>
        <authorList>
            <person name="Scarborough M.J."/>
            <person name="Myers K.S."/>
            <person name="Donohue T.J."/>
            <person name="Noguera D.R."/>
        </authorList>
    </citation>
    <scope>NUCLEOTIDE SEQUENCE</scope>
    <source>
        <strain evidence="10">LCO1.1</strain>
    </source>
</reference>
<dbReference type="EC" id="7.-.-.-" evidence="8"/>
<feature type="binding site" evidence="8">
    <location>
        <position position="372"/>
    </location>
    <ligand>
        <name>[4Fe-4S] cluster</name>
        <dbReference type="ChEBI" id="CHEBI:49883"/>
        <label>1</label>
    </ligand>
</feature>
<evidence type="ECO:0000256" key="5">
    <source>
        <dbReference type="ARBA" id="ARBA00022982"/>
    </source>
</evidence>
<comment type="similarity">
    <text evidence="8">Belongs to the 4Fe4S bacterial-type ferredoxin family. RnfC subfamily.</text>
</comment>
<dbReference type="Proteomes" id="UP000460257">
    <property type="component" value="Unassembled WGS sequence"/>
</dbReference>
<keyword evidence="2 8" id="KW-0004">4Fe-4S</keyword>
<dbReference type="HAMAP" id="MF_00461">
    <property type="entry name" value="RsxC_RnfC"/>
    <property type="match status" value="1"/>
</dbReference>
<evidence type="ECO:0000259" key="9">
    <source>
        <dbReference type="PROSITE" id="PS51379"/>
    </source>
</evidence>
<dbReference type="Gene3D" id="3.30.70.20">
    <property type="match status" value="1"/>
</dbReference>
<feature type="binding site" evidence="8">
    <location>
        <position position="366"/>
    </location>
    <ligand>
        <name>[4Fe-4S] cluster</name>
        <dbReference type="ChEBI" id="CHEBI:49883"/>
        <label>1</label>
    </ligand>
</feature>
<comment type="subunit">
    <text evidence="8">The complex is composed of six subunits: RnfA, RnfB, RnfC, RnfD, RnfE and RnfG.</text>
</comment>
<dbReference type="GO" id="GO:0051539">
    <property type="term" value="F:4 iron, 4 sulfur cluster binding"/>
    <property type="evidence" value="ECO:0007669"/>
    <property type="project" value="UniProtKB-KW"/>
</dbReference>
<dbReference type="InterPro" id="IPR011538">
    <property type="entry name" value="Nuo51_FMN-bd"/>
</dbReference>
<dbReference type="NCBIfam" id="TIGR01945">
    <property type="entry name" value="rnfC"/>
    <property type="match status" value="1"/>
</dbReference>
<name>A0A6N7J0W2_9FIRM</name>
<sequence>MSLRTFKGGVHPFEGKELSKSKPIKELLPKGELVFPVSQHIGAPARPLVAKGDTVLRGQKIAEAGGFVSSPIYSSVSGTVTGIEKRRTATGDMVDSIIIESDGNFMEAGFTECDDVTKLSKDEIIKKIQDAGVVGMGGAGFPTHVKLSPKEPDKIDYIIANCSECEPYLTSDYREMVEEPEKLIGGMKIVLQLFPNAKGVFAIENNKQDCIDKISEMIKDEDRLYVQPLLTKYPEGGERQLIHAVTGRDIYSKMLPADAGCIVDNVATLMAIYDAVKLGIPVMNRVFTVTGDAVCEPRNFRICIGTSYQELLDAAGGLIHDPKKMISGGPMMGFALYGLDVPTTKTTSALLCMTEDAASEYETTACINCGRCVEACPERLVPSRLADFAMHDETEEFEKWYGLECIECGSCSYVCPARRPLAQYVKTMKKQVLAAKKKAAAAAKAKK</sequence>
<dbReference type="PANTHER" id="PTHR43034">
    <property type="entry name" value="ION-TRANSLOCATING OXIDOREDUCTASE COMPLEX SUBUNIT C"/>
    <property type="match status" value="1"/>
</dbReference>
<keyword evidence="6 8" id="KW-0408">Iron</keyword>
<keyword evidence="8" id="KW-0472">Membrane</keyword>
<evidence type="ECO:0000256" key="7">
    <source>
        <dbReference type="ARBA" id="ARBA00023014"/>
    </source>
</evidence>
<keyword evidence="8" id="KW-1278">Translocase</keyword>
<evidence type="ECO:0000256" key="6">
    <source>
        <dbReference type="ARBA" id="ARBA00023004"/>
    </source>
</evidence>